<dbReference type="Gene3D" id="3.40.50.300">
    <property type="entry name" value="P-loop containing nucleotide triphosphate hydrolases"/>
    <property type="match status" value="2"/>
</dbReference>
<keyword evidence="8" id="KW-0472">Membrane</keyword>
<dbReference type="GO" id="GO:0005524">
    <property type="term" value="F:ATP binding"/>
    <property type="evidence" value="ECO:0007669"/>
    <property type="project" value="UniProtKB-KW"/>
</dbReference>
<organism evidence="10 11">
    <name type="scientific">Ureibacillus massiliensis 4400831 = CIP 108448 = CCUG 49529</name>
    <dbReference type="NCBI Taxonomy" id="1211035"/>
    <lineage>
        <taxon>Bacteria</taxon>
        <taxon>Bacillati</taxon>
        <taxon>Bacillota</taxon>
        <taxon>Bacilli</taxon>
        <taxon>Bacillales</taxon>
        <taxon>Caryophanaceae</taxon>
        <taxon>Ureibacillus</taxon>
    </lineage>
</organism>
<dbReference type="eggNOG" id="COG1129">
    <property type="taxonomic scope" value="Bacteria"/>
</dbReference>
<dbReference type="Pfam" id="PF00005">
    <property type="entry name" value="ABC_tran"/>
    <property type="match status" value="2"/>
</dbReference>
<dbReference type="PROSITE" id="PS50893">
    <property type="entry name" value="ABC_TRANSPORTER_2"/>
    <property type="match status" value="2"/>
</dbReference>
<dbReference type="PROSITE" id="PS00211">
    <property type="entry name" value="ABC_TRANSPORTER_1"/>
    <property type="match status" value="2"/>
</dbReference>
<keyword evidence="4" id="KW-1003">Cell membrane</keyword>
<comment type="subcellular location">
    <subcellularLocation>
        <location evidence="1">Cell membrane</location>
        <topology evidence="1">Peripheral membrane protein</topology>
    </subcellularLocation>
</comment>
<dbReference type="OrthoDB" id="501320at2"/>
<dbReference type="PANTHER" id="PTHR43553:SF27">
    <property type="entry name" value="ENERGY-COUPLING FACTOR TRANSPORTER ATP-BINDING PROTEIN ECFA2"/>
    <property type="match status" value="1"/>
</dbReference>
<dbReference type="RefSeq" id="WP_036177001.1">
    <property type="nucleotide sequence ID" value="NZ_AVCZ01000020.1"/>
</dbReference>
<dbReference type="SMART" id="SM00382">
    <property type="entry name" value="AAA"/>
    <property type="match status" value="2"/>
</dbReference>
<dbReference type="InterPro" id="IPR003593">
    <property type="entry name" value="AAA+_ATPase"/>
</dbReference>
<dbReference type="CDD" id="cd03225">
    <property type="entry name" value="ABC_cobalt_CbiO_domain1"/>
    <property type="match status" value="1"/>
</dbReference>
<comment type="similarity">
    <text evidence="2">Belongs to the ABC transporter superfamily.</text>
</comment>
<dbReference type="EMBL" id="JPVQ01000020">
    <property type="protein sequence ID" value="KGR90373.1"/>
    <property type="molecule type" value="Genomic_DNA"/>
</dbReference>
<dbReference type="PANTHER" id="PTHR43553">
    <property type="entry name" value="HEAVY METAL TRANSPORTER"/>
    <property type="match status" value="1"/>
</dbReference>
<keyword evidence="3" id="KW-0813">Transport</keyword>
<feature type="domain" description="ABC transporter" evidence="9">
    <location>
        <begin position="4"/>
        <end position="242"/>
    </location>
</feature>
<accession>A0A0A3J5F0</accession>
<sequence>MAVLTIKDLSFSYPEEKDNALHSINLEIDEGEFVVLLGQSGCGKSTLLKQIKREIAPHGQLIGEIFYRDTPIHLIEAQLKSSEIGIVLQNPENQIVTDKVWHELAFGLENLGLETHTIRRRVAEMANFFGIQQWFRQSTIDLSGGQKQLLNLASVMVMQPSLLLLDEPTSQLNPIAASEFMTMLRKLNEELGLTILIAEHRLEEVLPMASRVIVMEKGTVIYNGKPRNLLQGLPHGHAMIKALPSAMRIYHSLGGMIDSPLTIKEGRQYLQEMDIENDRIEDEVLHEKQEIVLEAKDVAFRYVKDGQDILRYFNIKVYEGEFLSVIGGNGTGKSTALKVLSGLLKPYRGQVFLNGRKINKYTNTELYQKNMAVLPQDPTVLFVEKKVSQELQTTAKMAGSISKIEQIIELFGLGGLLERHPFDLSGGEQQKLAIAKLLLLNPRILLLDEPTKGLDAHAKQSLAETLQVLQKHGVTILMVTHDIEFSAQYSDRCALFFDGQIISNDPPRKFYSGNTFYTTAAHRMTRKIFDNAITCEDVVKLCKKADKVASG</sequence>
<evidence type="ECO:0000256" key="5">
    <source>
        <dbReference type="ARBA" id="ARBA00022741"/>
    </source>
</evidence>
<evidence type="ECO:0000256" key="1">
    <source>
        <dbReference type="ARBA" id="ARBA00004202"/>
    </source>
</evidence>
<evidence type="ECO:0000256" key="7">
    <source>
        <dbReference type="ARBA" id="ARBA00022967"/>
    </source>
</evidence>
<dbReference type="InterPro" id="IPR017871">
    <property type="entry name" value="ABC_transporter-like_CS"/>
</dbReference>
<evidence type="ECO:0000256" key="4">
    <source>
        <dbReference type="ARBA" id="ARBA00022475"/>
    </source>
</evidence>
<keyword evidence="11" id="KW-1185">Reference proteome</keyword>
<dbReference type="GO" id="GO:0042626">
    <property type="term" value="F:ATPase-coupled transmembrane transporter activity"/>
    <property type="evidence" value="ECO:0007669"/>
    <property type="project" value="TreeGrafter"/>
</dbReference>
<name>A0A0A3J5F0_9BACL</name>
<dbReference type="InterPro" id="IPR027417">
    <property type="entry name" value="P-loop_NTPase"/>
</dbReference>
<gene>
    <name evidence="10" type="ORF">CD30_11840</name>
</gene>
<evidence type="ECO:0000313" key="10">
    <source>
        <dbReference type="EMBL" id="KGR90373.1"/>
    </source>
</evidence>
<evidence type="ECO:0000256" key="2">
    <source>
        <dbReference type="ARBA" id="ARBA00005417"/>
    </source>
</evidence>
<evidence type="ECO:0000259" key="9">
    <source>
        <dbReference type="PROSITE" id="PS50893"/>
    </source>
</evidence>
<dbReference type="NCBIfam" id="NF010167">
    <property type="entry name" value="PRK13648.1"/>
    <property type="match status" value="2"/>
</dbReference>
<reference evidence="10 11" key="1">
    <citation type="submission" date="2014-02" db="EMBL/GenBank/DDBJ databases">
        <title>Draft genome sequence of Lysinibacillus massiliensis CCUG 49529.</title>
        <authorList>
            <person name="Zhang F."/>
            <person name="Wang G."/>
            <person name="Zhang L."/>
        </authorList>
    </citation>
    <scope>NUCLEOTIDE SEQUENCE [LARGE SCALE GENOMIC DNA]</scope>
    <source>
        <strain evidence="10 11">CCUG 49529</strain>
    </source>
</reference>
<evidence type="ECO:0000256" key="6">
    <source>
        <dbReference type="ARBA" id="ARBA00022840"/>
    </source>
</evidence>
<evidence type="ECO:0000256" key="8">
    <source>
        <dbReference type="ARBA" id="ARBA00023136"/>
    </source>
</evidence>
<feature type="domain" description="ABC transporter" evidence="9">
    <location>
        <begin position="293"/>
        <end position="523"/>
    </location>
</feature>
<dbReference type="GO" id="GO:0016887">
    <property type="term" value="F:ATP hydrolysis activity"/>
    <property type="evidence" value="ECO:0007669"/>
    <property type="project" value="InterPro"/>
</dbReference>
<dbReference type="InterPro" id="IPR003439">
    <property type="entry name" value="ABC_transporter-like_ATP-bd"/>
</dbReference>
<dbReference type="AlphaFoldDB" id="A0A0A3J5F0"/>
<evidence type="ECO:0000256" key="3">
    <source>
        <dbReference type="ARBA" id="ARBA00022448"/>
    </source>
</evidence>
<dbReference type="GO" id="GO:0043190">
    <property type="term" value="C:ATP-binding cassette (ABC) transporter complex"/>
    <property type="evidence" value="ECO:0007669"/>
    <property type="project" value="TreeGrafter"/>
</dbReference>
<protein>
    <submittedName>
        <fullName evidence="10">Cobalt ABC transporter ATP-binding protein</fullName>
    </submittedName>
</protein>
<dbReference type="InterPro" id="IPR050095">
    <property type="entry name" value="ECF_ABC_transporter_ATP-bd"/>
</dbReference>
<evidence type="ECO:0000313" key="11">
    <source>
        <dbReference type="Proteomes" id="UP000030595"/>
    </source>
</evidence>
<keyword evidence="5" id="KW-0547">Nucleotide-binding</keyword>
<comment type="caution">
    <text evidence="10">The sequence shown here is derived from an EMBL/GenBank/DDBJ whole genome shotgun (WGS) entry which is preliminary data.</text>
</comment>
<keyword evidence="6 10" id="KW-0067">ATP-binding</keyword>
<proteinExistence type="inferred from homology"/>
<dbReference type="InterPro" id="IPR015856">
    <property type="entry name" value="ABC_transpr_CbiO/EcfA_su"/>
</dbReference>
<keyword evidence="7" id="KW-1278">Translocase</keyword>
<dbReference type="Proteomes" id="UP000030595">
    <property type="component" value="Unassembled WGS sequence"/>
</dbReference>
<dbReference type="SUPFAM" id="SSF52540">
    <property type="entry name" value="P-loop containing nucleoside triphosphate hydrolases"/>
    <property type="match status" value="2"/>
</dbReference>